<feature type="transmembrane region" description="Helical" evidence="7">
    <location>
        <begin position="142"/>
        <end position="166"/>
    </location>
</feature>
<dbReference type="AlphaFoldDB" id="A0AB34L3A0"/>
<evidence type="ECO:0000256" key="8">
    <source>
        <dbReference type="SAM" id="MobiDB-lite"/>
    </source>
</evidence>
<evidence type="ECO:0000256" key="6">
    <source>
        <dbReference type="ARBA" id="ARBA00023136"/>
    </source>
</evidence>
<keyword evidence="3 7" id="KW-0812">Transmembrane</keyword>
<gene>
    <name evidence="9" type="ORF">WHR41_00562</name>
</gene>
<comment type="function">
    <text evidence="7">May be involved in the degradation of misfolded endoplasmic reticulum (ER) luminal proteins.</text>
</comment>
<dbReference type="PANTHER" id="PTHR11009">
    <property type="entry name" value="DER1-LIKE PROTEIN, DERLIN"/>
    <property type="match status" value="1"/>
</dbReference>
<comment type="caution">
    <text evidence="9">The sequence shown here is derived from an EMBL/GenBank/DDBJ whole genome shotgun (WGS) entry which is preliminary data.</text>
</comment>
<dbReference type="InterPro" id="IPR007599">
    <property type="entry name" value="DER1"/>
</dbReference>
<keyword evidence="6 7" id="KW-0472">Membrane</keyword>
<evidence type="ECO:0000256" key="3">
    <source>
        <dbReference type="ARBA" id="ARBA00022692"/>
    </source>
</evidence>
<comment type="similarity">
    <text evidence="2 7">Belongs to the derlin family.</text>
</comment>
<accession>A0AB34L3A0</accession>
<keyword evidence="5 7" id="KW-1133">Transmembrane helix</keyword>
<dbReference type="SUPFAM" id="SSF144091">
    <property type="entry name" value="Rhomboid-like"/>
    <property type="match status" value="1"/>
</dbReference>
<feature type="compositionally biased region" description="Gly residues" evidence="8">
    <location>
        <begin position="240"/>
        <end position="249"/>
    </location>
</feature>
<dbReference type="Proteomes" id="UP000803884">
    <property type="component" value="Unassembled WGS sequence"/>
</dbReference>
<evidence type="ECO:0000256" key="7">
    <source>
        <dbReference type="RuleBase" id="RU363059"/>
    </source>
</evidence>
<dbReference type="EMBL" id="JAAQHG020000002">
    <property type="protein sequence ID" value="KAL1590762.1"/>
    <property type="molecule type" value="Genomic_DNA"/>
</dbReference>
<evidence type="ECO:0000313" key="9">
    <source>
        <dbReference type="EMBL" id="KAL1590762.1"/>
    </source>
</evidence>
<comment type="subcellular location">
    <subcellularLocation>
        <location evidence="1 7">Endoplasmic reticulum membrane</location>
        <topology evidence="1 7">Multi-pass membrane protein</topology>
    </subcellularLocation>
</comment>
<evidence type="ECO:0000256" key="5">
    <source>
        <dbReference type="ARBA" id="ARBA00022989"/>
    </source>
</evidence>
<dbReference type="Pfam" id="PF04511">
    <property type="entry name" value="DER1"/>
    <property type="match status" value="1"/>
</dbReference>
<dbReference type="GO" id="GO:0006950">
    <property type="term" value="P:response to stress"/>
    <property type="evidence" value="ECO:0007669"/>
    <property type="project" value="UniProtKB-ARBA"/>
</dbReference>
<sequence>MSAMEMFWAAPPVARTITAITVALSVPVHMQLIPGYYVAFLTYRVFTWRIIPEVWRLLTPFFITSPNLGLLMDPYFLWMYSSQLERESSRFSQPGEFFTYLIFVCSVILMTCGIGMDGVFFLSALTLALAYTYAQDNPNRQLTYFIVTFSAKYLPFAMLALTLVMASPRAALEQSTGLVAAHAYEFLTKIWPEHGGGRKVINTPAFVARWFATAPGVAAQRSYGTAYTGTSGAQNVGQQGQAGGNGGWASGSSWSSRGQGRRLGGN</sequence>
<evidence type="ECO:0000313" key="10">
    <source>
        <dbReference type="Proteomes" id="UP000803884"/>
    </source>
</evidence>
<evidence type="ECO:0000256" key="4">
    <source>
        <dbReference type="ARBA" id="ARBA00022824"/>
    </source>
</evidence>
<keyword evidence="4 7" id="KW-0256">Endoplasmic reticulum</keyword>
<organism evidence="9 10">
    <name type="scientific">Cladosporium halotolerans</name>
    <dbReference type="NCBI Taxonomy" id="1052096"/>
    <lineage>
        <taxon>Eukaryota</taxon>
        <taxon>Fungi</taxon>
        <taxon>Dikarya</taxon>
        <taxon>Ascomycota</taxon>
        <taxon>Pezizomycotina</taxon>
        <taxon>Dothideomycetes</taxon>
        <taxon>Dothideomycetidae</taxon>
        <taxon>Cladosporiales</taxon>
        <taxon>Cladosporiaceae</taxon>
        <taxon>Cladosporium</taxon>
    </lineage>
</organism>
<evidence type="ECO:0000256" key="1">
    <source>
        <dbReference type="ARBA" id="ARBA00004477"/>
    </source>
</evidence>
<evidence type="ECO:0000256" key="2">
    <source>
        <dbReference type="ARBA" id="ARBA00008917"/>
    </source>
</evidence>
<dbReference type="RefSeq" id="XP_069233867.1">
    <property type="nucleotide sequence ID" value="XM_069369168.1"/>
</dbReference>
<comment type="caution">
    <text evidence="7">Lacks conserved residue(s) required for the propagation of feature annotation.</text>
</comment>
<dbReference type="GeneID" id="96002006"/>
<dbReference type="GO" id="GO:0005789">
    <property type="term" value="C:endoplasmic reticulum membrane"/>
    <property type="evidence" value="ECO:0007669"/>
    <property type="project" value="UniProtKB-SubCell"/>
</dbReference>
<feature type="region of interest" description="Disordered" evidence="8">
    <location>
        <begin position="234"/>
        <end position="266"/>
    </location>
</feature>
<reference evidence="9 10" key="1">
    <citation type="journal article" date="2020" name="Microbiol. Resour. Announc.">
        <title>Draft Genome Sequence of a Cladosporium Species Isolated from the Mesophotic Ascidian Didemnum maculosum.</title>
        <authorList>
            <person name="Gioti A."/>
            <person name="Siaperas R."/>
            <person name="Nikolaivits E."/>
            <person name="Le Goff G."/>
            <person name="Ouazzani J."/>
            <person name="Kotoulas G."/>
            <person name="Topakas E."/>
        </authorList>
    </citation>
    <scope>NUCLEOTIDE SEQUENCE [LARGE SCALE GENOMIC DNA]</scope>
    <source>
        <strain evidence="9 10">TM138-S3</strain>
    </source>
</reference>
<name>A0AB34L3A0_9PEZI</name>
<protein>
    <recommendedName>
        <fullName evidence="7">Derlin</fullName>
    </recommendedName>
</protein>
<proteinExistence type="inferred from homology"/>
<dbReference type="InterPro" id="IPR035952">
    <property type="entry name" value="Rhomboid-like_sf"/>
</dbReference>
<feature type="transmembrane region" description="Helical" evidence="7">
    <location>
        <begin position="97"/>
        <end position="130"/>
    </location>
</feature>
<keyword evidence="10" id="KW-1185">Reference proteome</keyword>
<feature type="transmembrane region" description="Helical" evidence="7">
    <location>
        <begin position="54"/>
        <end position="76"/>
    </location>
</feature>